<dbReference type="CDD" id="cd05797">
    <property type="entry name" value="Ribosomal_L10"/>
    <property type="match status" value="1"/>
</dbReference>
<keyword evidence="3 6" id="KW-0689">Ribosomal protein</keyword>
<dbReference type="SUPFAM" id="SSF160369">
    <property type="entry name" value="Ribosomal protein L10-like"/>
    <property type="match status" value="1"/>
</dbReference>
<keyword evidence="4 6" id="KW-0687">Ribonucleoprotein</keyword>
<dbReference type="Pfam" id="PF00466">
    <property type="entry name" value="Ribosomal_L10"/>
    <property type="match status" value="1"/>
</dbReference>
<dbReference type="GO" id="GO:0070180">
    <property type="term" value="F:large ribosomal subunit rRNA binding"/>
    <property type="evidence" value="ECO:0007669"/>
    <property type="project" value="UniProtKB-UniRule"/>
</dbReference>
<evidence type="ECO:0000256" key="2">
    <source>
        <dbReference type="ARBA" id="ARBA00008889"/>
    </source>
</evidence>
<dbReference type="NCBIfam" id="NF000955">
    <property type="entry name" value="PRK00099.1-1"/>
    <property type="match status" value="1"/>
</dbReference>
<dbReference type="InterPro" id="IPR022973">
    <property type="entry name" value="Ribosomal_uL10_bac"/>
</dbReference>
<dbReference type="InterPro" id="IPR001790">
    <property type="entry name" value="Ribosomal_uL10"/>
</dbReference>
<dbReference type="EMBL" id="FAXN01000013">
    <property type="protein sequence ID" value="CUV65009.1"/>
    <property type="molecule type" value="Genomic_DNA"/>
</dbReference>
<keyword evidence="6" id="KW-0699">rRNA-binding</keyword>
<gene>
    <name evidence="6 7" type="primary">rplJ</name>
    <name evidence="7" type="ORF">BN3087_150026</name>
</gene>
<dbReference type="Gene3D" id="3.30.70.1730">
    <property type="match status" value="1"/>
</dbReference>
<evidence type="ECO:0000313" key="7">
    <source>
        <dbReference type="EMBL" id="CUV65009.1"/>
    </source>
</evidence>
<dbReference type="GO" id="GO:0005840">
    <property type="term" value="C:ribosome"/>
    <property type="evidence" value="ECO:0007669"/>
    <property type="project" value="UniProtKB-KW"/>
</dbReference>
<evidence type="ECO:0000256" key="5">
    <source>
        <dbReference type="ARBA" id="ARBA00035202"/>
    </source>
</evidence>
<comment type="subunit">
    <text evidence="6">Part of the ribosomal stalk of the 50S ribosomal subunit. The N-terminus interacts with L11 and the large rRNA to form the base of the stalk. The C-terminus forms an elongated spine to which L12 dimers bind in a sequential fashion forming a multimeric L10(L12)X complex.</text>
</comment>
<keyword evidence="6" id="KW-0694">RNA-binding</keyword>
<sequence length="162" mass="17266">MTKAEKQELVAELTSEFKDASAIVVCDYKGMTCHQIEALRADARENDAKVKIVKNTLALIALKEAGQASLEIKDTNLVIWGNDQLTTCKVADRAATANKEKFAVKSGILEGSAVDAKTVIAMAKLPGREELLGMLLNVWNGPARSIAIGLQALATKKAEAAA</sequence>
<accession>A0A0S4XMN4</accession>
<dbReference type="AlphaFoldDB" id="A0A0S4XMN4"/>
<name>A0A0S4XMN4_9BACT</name>
<dbReference type="HAMAP" id="MF_00362">
    <property type="entry name" value="Ribosomal_uL10"/>
    <property type="match status" value="1"/>
</dbReference>
<dbReference type="InterPro" id="IPR047865">
    <property type="entry name" value="Ribosomal_uL10_bac_type"/>
</dbReference>
<evidence type="ECO:0000256" key="1">
    <source>
        <dbReference type="ARBA" id="ARBA00002633"/>
    </source>
</evidence>
<evidence type="ECO:0000256" key="6">
    <source>
        <dbReference type="HAMAP-Rule" id="MF_00362"/>
    </source>
</evidence>
<comment type="similarity">
    <text evidence="2 6">Belongs to the universal ribosomal protein uL10 family.</text>
</comment>
<dbReference type="GO" id="GO:1990904">
    <property type="term" value="C:ribonucleoprotein complex"/>
    <property type="evidence" value="ECO:0007669"/>
    <property type="project" value="UniProtKB-KW"/>
</dbReference>
<protein>
    <recommendedName>
        <fullName evidence="5 6">Large ribosomal subunit protein uL10</fullName>
    </recommendedName>
</protein>
<organism evidence="7">
    <name type="scientific">Sulfurovum sp. enrichment culture clone C5</name>
    <dbReference type="NCBI Taxonomy" id="497650"/>
    <lineage>
        <taxon>Bacteria</taxon>
        <taxon>Pseudomonadati</taxon>
        <taxon>Campylobacterota</taxon>
        <taxon>Epsilonproteobacteria</taxon>
        <taxon>Campylobacterales</taxon>
        <taxon>Sulfurovaceae</taxon>
        <taxon>Sulfurovum</taxon>
        <taxon>environmental samples</taxon>
    </lineage>
</organism>
<evidence type="ECO:0000256" key="4">
    <source>
        <dbReference type="ARBA" id="ARBA00023274"/>
    </source>
</evidence>
<dbReference type="GO" id="GO:0006412">
    <property type="term" value="P:translation"/>
    <property type="evidence" value="ECO:0007669"/>
    <property type="project" value="UniProtKB-UniRule"/>
</dbReference>
<reference evidence="7" key="1">
    <citation type="submission" date="2015-11" db="EMBL/GenBank/DDBJ databases">
        <authorList>
            <person name="Zhang Y."/>
            <person name="Guo Z."/>
        </authorList>
    </citation>
    <scope>NUCLEOTIDE SEQUENCE</scope>
    <source>
        <strain evidence="7">BN30871</strain>
    </source>
</reference>
<proteinExistence type="inferred from homology"/>
<comment type="function">
    <text evidence="1 6">Forms part of the ribosomal stalk, playing a central role in the interaction of the ribosome with GTP-bound translation factors.</text>
</comment>
<dbReference type="InterPro" id="IPR043141">
    <property type="entry name" value="Ribosomal_uL10-like_sf"/>
</dbReference>
<dbReference type="PANTHER" id="PTHR11560">
    <property type="entry name" value="39S RIBOSOMAL PROTEIN L10, MITOCHONDRIAL"/>
    <property type="match status" value="1"/>
</dbReference>
<evidence type="ECO:0000256" key="3">
    <source>
        <dbReference type="ARBA" id="ARBA00022980"/>
    </source>
</evidence>